<feature type="transmembrane region" description="Helical" evidence="1">
    <location>
        <begin position="152"/>
        <end position="172"/>
    </location>
</feature>
<reference evidence="2 3" key="1">
    <citation type="journal article" date="2021" name="bioRxiv">
        <title>The Gossypium anomalum genome as a resource for cotton improvement and evolutionary analysis of hybrid incompatibility.</title>
        <authorList>
            <person name="Grover C.E."/>
            <person name="Yuan D."/>
            <person name="Arick M.A."/>
            <person name="Miller E.R."/>
            <person name="Hu G."/>
            <person name="Peterson D.G."/>
            <person name="Wendel J.F."/>
            <person name="Udall J.A."/>
        </authorList>
    </citation>
    <scope>NUCLEOTIDE SEQUENCE [LARGE SCALE GENOMIC DNA]</scope>
    <source>
        <strain evidence="2">JFW-Udall</strain>
        <tissue evidence="2">Leaf</tissue>
    </source>
</reference>
<keyword evidence="1" id="KW-0472">Membrane</keyword>
<proteinExistence type="predicted"/>
<accession>A0A8J5Z3Z5</accession>
<keyword evidence="3" id="KW-1185">Reference proteome</keyword>
<dbReference type="InterPro" id="IPR006501">
    <property type="entry name" value="Pectinesterase_inhib_dom"/>
</dbReference>
<name>A0A8J5Z3Z5_9ROSI</name>
<dbReference type="PANTHER" id="PTHR31890:SF9">
    <property type="entry name" value="PLANT INVERTASE_PECTIN METHYLESTERASE INHIBITOR SUPERFAMILY PROTEIN"/>
    <property type="match status" value="1"/>
</dbReference>
<organism evidence="2 3">
    <name type="scientific">Gossypium anomalum</name>
    <dbReference type="NCBI Taxonomy" id="47600"/>
    <lineage>
        <taxon>Eukaryota</taxon>
        <taxon>Viridiplantae</taxon>
        <taxon>Streptophyta</taxon>
        <taxon>Embryophyta</taxon>
        <taxon>Tracheophyta</taxon>
        <taxon>Spermatophyta</taxon>
        <taxon>Magnoliopsida</taxon>
        <taxon>eudicotyledons</taxon>
        <taxon>Gunneridae</taxon>
        <taxon>Pentapetalae</taxon>
        <taxon>rosids</taxon>
        <taxon>malvids</taxon>
        <taxon>Malvales</taxon>
        <taxon>Malvaceae</taxon>
        <taxon>Malvoideae</taxon>
        <taxon>Gossypium</taxon>
    </lineage>
</organism>
<dbReference type="GO" id="GO:0004857">
    <property type="term" value="F:enzyme inhibitor activity"/>
    <property type="evidence" value="ECO:0007669"/>
    <property type="project" value="InterPro"/>
</dbReference>
<dbReference type="Proteomes" id="UP000701853">
    <property type="component" value="Chromosome 5"/>
</dbReference>
<evidence type="ECO:0000313" key="3">
    <source>
        <dbReference type="Proteomes" id="UP000701853"/>
    </source>
</evidence>
<evidence type="ECO:0008006" key="4">
    <source>
        <dbReference type="Google" id="ProtNLM"/>
    </source>
</evidence>
<protein>
    <recommendedName>
        <fullName evidence="4">Pectinesterase inhibitor domain-containing protein</fullName>
    </recommendedName>
</protein>
<dbReference type="InterPro" id="IPR034088">
    <property type="entry name" value="Pla_a_1-like"/>
</dbReference>
<keyword evidence="1" id="KW-0812">Transmembrane</keyword>
<dbReference type="EMBL" id="JAHUZN010000005">
    <property type="protein sequence ID" value="KAG8493798.1"/>
    <property type="molecule type" value="Genomic_DNA"/>
</dbReference>
<dbReference type="OrthoDB" id="982528at2759"/>
<comment type="caution">
    <text evidence="2">The sequence shown here is derived from an EMBL/GenBank/DDBJ whole genome shotgun (WGS) entry which is preliminary data.</text>
</comment>
<dbReference type="InterPro" id="IPR035513">
    <property type="entry name" value="Invertase/methylesterase_inhib"/>
</dbReference>
<evidence type="ECO:0000313" key="2">
    <source>
        <dbReference type="EMBL" id="KAG8493798.1"/>
    </source>
</evidence>
<dbReference type="SUPFAM" id="SSF101148">
    <property type="entry name" value="Plant invertase/pectin methylesterase inhibitor"/>
    <property type="match status" value="3"/>
</dbReference>
<dbReference type="AlphaFoldDB" id="A0A8J5Z3Z5"/>
<keyword evidence="1" id="KW-1133">Transmembrane helix</keyword>
<dbReference type="PANTHER" id="PTHR31890">
    <property type="entry name" value="PLANT INVERTASE/PECTIN METHYLESTERASE INHIBITOR SUPERFAMILY PROTEIN"/>
    <property type="match status" value="1"/>
</dbReference>
<evidence type="ECO:0000256" key="1">
    <source>
        <dbReference type="SAM" id="Phobius"/>
    </source>
</evidence>
<dbReference type="Gene3D" id="1.20.140.40">
    <property type="entry name" value="Invertase/pectin methylesterase inhibitor family protein"/>
    <property type="match status" value="2"/>
</dbReference>
<gene>
    <name evidence="2" type="ORF">CXB51_011095</name>
</gene>
<dbReference type="NCBIfam" id="TIGR01614">
    <property type="entry name" value="PME_inhib"/>
    <property type="match status" value="1"/>
</dbReference>
<dbReference type="CDD" id="cd15795">
    <property type="entry name" value="PMEI-Pla_a_1_like"/>
    <property type="match status" value="1"/>
</dbReference>
<sequence>MKLGAANAKKTLNVYNEIIKKPGSPQALKALNCCVEAYKYAILSFEMVSSELVEDPQTANYDVAVIGPEIANCEKELMNAKVQAPRLIAENRFMKYYVSMGYEITSTLELENPNELLLGQFVLSLEKKDSFVFTNYIPMANQTMAPPNQLCLLLVILLSIFSLSCLPTSAIIPKANVSLPIHSSQLVKNLCNGKAIQNRRFCLKALFAPEVIAAMDTTQLGTLIMKLGAANAKATLNVYNEIIKKPELVEDPQTANYDVAVIGPEIANCEKELINAKVQAPRLIAGNRFMKYYVSMGYEITSTLELENPNENIEVQVFVIFPEEMLDEFGFDKSTRQWLLQINYAYFPPNQLCLLLVILLSIFSLPCLPTSAIIPKANVSLLIHSSQLVKNLCNDKAIQNRRFCLKALFTPKVITAMDTTQLGTLIMKLGAANAKATLNVYNEIIKKPGSPQALKALNCCVQAYKYAILSFEMVSSELVEDPQTANYDVAVIGPEIANCEKELMNAKVQAPRLIAGNRFMKYYVSMGYEITSTLELENPNDY</sequence>